<dbReference type="EMBL" id="CP144523">
    <property type="protein sequence ID" value="WWC70065.1"/>
    <property type="molecule type" value="Genomic_DNA"/>
</dbReference>
<sequence length="139" mass="16005">MLHDMDNTSLELEFGTLALNLREMWYQHGYTGLRYFRQHIADIYKRFEFLVDEEKADPETIRAAESACNDLLALHAVPNETWLPYVNGIKRRVSQSNSTQSSPQESPMGEQSSTVVDMLASREYEKFSASEISHRRATT</sequence>
<dbReference type="RefSeq" id="XP_070058971.1">
    <property type="nucleotide sequence ID" value="XM_070202870.1"/>
</dbReference>
<proteinExistence type="predicted"/>
<gene>
    <name evidence="2" type="ORF">I206_104011</name>
</gene>
<keyword evidence="3" id="KW-1185">Reference proteome</keyword>
<name>A0AAJ8L5R0_9TREE</name>
<reference evidence="2" key="2">
    <citation type="submission" date="2024-02" db="EMBL/GenBank/DDBJ databases">
        <title>Comparative genomics of Cryptococcus and Kwoniella reveals pathogenesis evolution and contrasting modes of karyotype evolution via chromosome fusion or intercentromeric recombination.</title>
        <authorList>
            <person name="Coelho M.A."/>
            <person name="David-Palma M."/>
            <person name="Shea T."/>
            <person name="Bowers K."/>
            <person name="McGinley-Smith S."/>
            <person name="Mohammad A.W."/>
            <person name="Gnirke A."/>
            <person name="Yurkov A.M."/>
            <person name="Nowrousian M."/>
            <person name="Sun S."/>
            <person name="Cuomo C.A."/>
            <person name="Heitman J."/>
        </authorList>
    </citation>
    <scope>NUCLEOTIDE SEQUENCE</scope>
    <source>
        <strain evidence="2">CBS 10737</strain>
    </source>
</reference>
<dbReference type="AlphaFoldDB" id="A0AAJ8L5R0"/>
<evidence type="ECO:0000313" key="2">
    <source>
        <dbReference type="EMBL" id="WWC70065.1"/>
    </source>
</evidence>
<feature type="region of interest" description="Disordered" evidence="1">
    <location>
        <begin position="93"/>
        <end position="115"/>
    </location>
</feature>
<accession>A0AAJ8L5R0</accession>
<feature type="compositionally biased region" description="Polar residues" evidence="1">
    <location>
        <begin position="94"/>
        <end position="115"/>
    </location>
</feature>
<organism evidence="2 3">
    <name type="scientific">Kwoniella pini CBS 10737</name>
    <dbReference type="NCBI Taxonomy" id="1296096"/>
    <lineage>
        <taxon>Eukaryota</taxon>
        <taxon>Fungi</taxon>
        <taxon>Dikarya</taxon>
        <taxon>Basidiomycota</taxon>
        <taxon>Agaricomycotina</taxon>
        <taxon>Tremellomycetes</taxon>
        <taxon>Tremellales</taxon>
        <taxon>Cryptococcaceae</taxon>
        <taxon>Kwoniella</taxon>
    </lineage>
</organism>
<reference evidence="2" key="1">
    <citation type="submission" date="2013-07" db="EMBL/GenBank/DDBJ databases">
        <authorList>
            <consortium name="The Broad Institute Genome Sequencing Platform"/>
            <person name="Cuomo C."/>
            <person name="Litvintseva A."/>
            <person name="Chen Y."/>
            <person name="Heitman J."/>
            <person name="Sun S."/>
            <person name="Springer D."/>
            <person name="Dromer F."/>
            <person name="Young S.K."/>
            <person name="Zeng Q."/>
            <person name="Gargeya S."/>
            <person name="Fitzgerald M."/>
            <person name="Abouelleil A."/>
            <person name="Alvarado L."/>
            <person name="Berlin A.M."/>
            <person name="Chapman S.B."/>
            <person name="Dewar J."/>
            <person name="Goldberg J."/>
            <person name="Griggs A."/>
            <person name="Gujja S."/>
            <person name="Hansen M."/>
            <person name="Howarth C."/>
            <person name="Imamovic A."/>
            <person name="Larimer J."/>
            <person name="McCowan C."/>
            <person name="Murphy C."/>
            <person name="Pearson M."/>
            <person name="Priest M."/>
            <person name="Roberts A."/>
            <person name="Saif S."/>
            <person name="Shea T."/>
            <person name="Sykes S."/>
            <person name="Wortman J."/>
            <person name="Nusbaum C."/>
            <person name="Birren B."/>
        </authorList>
    </citation>
    <scope>NUCLEOTIDE SEQUENCE</scope>
    <source>
        <strain evidence="2">CBS 10737</strain>
    </source>
</reference>
<protein>
    <submittedName>
        <fullName evidence="2">Uncharacterized protein</fullName>
    </submittedName>
</protein>
<dbReference type="Proteomes" id="UP000094020">
    <property type="component" value="Chromosome 5"/>
</dbReference>
<evidence type="ECO:0000313" key="3">
    <source>
        <dbReference type="Proteomes" id="UP000094020"/>
    </source>
</evidence>
<dbReference type="GeneID" id="30172784"/>
<evidence type="ECO:0000256" key="1">
    <source>
        <dbReference type="SAM" id="MobiDB-lite"/>
    </source>
</evidence>
<dbReference type="KEGG" id="kpin:30172784"/>